<sequence>MTILIEQQQFAGIEAEENKVPIDGKELVLDGGFVVPQTNSFGHTFR</sequence>
<evidence type="ECO:0000313" key="1">
    <source>
        <dbReference type="EMBL" id="GKV35672.1"/>
    </source>
</evidence>
<organism evidence="1 2">
    <name type="scientific">Rubroshorea leprosula</name>
    <dbReference type="NCBI Taxonomy" id="152421"/>
    <lineage>
        <taxon>Eukaryota</taxon>
        <taxon>Viridiplantae</taxon>
        <taxon>Streptophyta</taxon>
        <taxon>Embryophyta</taxon>
        <taxon>Tracheophyta</taxon>
        <taxon>Spermatophyta</taxon>
        <taxon>Magnoliopsida</taxon>
        <taxon>eudicotyledons</taxon>
        <taxon>Gunneridae</taxon>
        <taxon>Pentapetalae</taxon>
        <taxon>rosids</taxon>
        <taxon>malvids</taxon>
        <taxon>Malvales</taxon>
        <taxon>Dipterocarpaceae</taxon>
        <taxon>Rubroshorea</taxon>
    </lineage>
</organism>
<dbReference type="EMBL" id="BPVZ01000112">
    <property type="protein sequence ID" value="GKV35672.1"/>
    <property type="molecule type" value="Genomic_DNA"/>
</dbReference>
<protein>
    <submittedName>
        <fullName evidence="1">Uncharacterized protein</fullName>
    </submittedName>
</protein>
<comment type="caution">
    <text evidence="1">The sequence shown here is derived from an EMBL/GenBank/DDBJ whole genome shotgun (WGS) entry which is preliminary data.</text>
</comment>
<evidence type="ECO:0000313" key="2">
    <source>
        <dbReference type="Proteomes" id="UP001054252"/>
    </source>
</evidence>
<dbReference type="AlphaFoldDB" id="A0AAV5LEY4"/>
<reference evidence="1 2" key="1">
    <citation type="journal article" date="2021" name="Commun. Biol.">
        <title>The genome of Shorea leprosula (Dipterocarpaceae) highlights the ecological relevance of drought in aseasonal tropical rainforests.</title>
        <authorList>
            <person name="Ng K.K.S."/>
            <person name="Kobayashi M.J."/>
            <person name="Fawcett J.A."/>
            <person name="Hatakeyama M."/>
            <person name="Paape T."/>
            <person name="Ng C.H."/>
            <person name="Ang C.C."/>
            <person name="Tnah L.H."/>
            <person name="Lee C.T."/>
            <person name="Nishiyama T."/>
            <person name="Sese J."/>
            <person name="O'Brien M.J."/>
            <person name="Copetti D."/>
            <person name="Mohd Noor M.I."/>
            <person name="Ong R.C."/>
            <person name="Putra M."/>
            <person name="Sireger I.Z."/>
            <person name="Indrioko S."/>
            <person name="Kosugi Y."/>
            <person name="Izuno A."/>
            <person name="Isagi Y."/>
            <person name="Lee S.L."/>
            <person name="Shimizu K.K."/>
        </authorList>
    </citation>
    <scope>NUCLEOTIDE SEQUENCE [LARGE SCALE GENOMIC DNA]</scope>
    <source>
        <strain evidence="1">214</strain>
    </source>
</reference>
<proteinExistence type="predicted"/>
<keyword evidence="2" id="KW-1185">Reference proteome</keyword>
<name>A0AAV5LEY4_9ROSI</name>
<dbReference type="Proteomes" id="UP001054252">
    <property type="component" value="Unassembled WGS sequence"/>
</dbReference>
<gene>
    <name evidence="1" type="ORF">SLEP1_g43910</name>
</gene>
<accession>A0AAV5LEY4</accession>